<evidence type="ECO:0000256" key="3">
    <source>
        <dbReference type="ARBA" id="ARBA00022475"/>
    </source>
</evidence>
<dbReference type="OrthoDB" id="180999at2"/>
<dbReference type="Pfam" id="PF02687">
    <property type="entry name" value="FtsX"/>
    <property type="match status" value="1"/>
</dbReference>
<dbReference type="Proteomes" id="UP000185984">
    <property type="component" value="Unassembled WGS sequence"/>
</dbReference>
<dbReference type="PANTHER" id="PTHR43738:SF1">
    <property type="entry name" value="HEMIN TRANSPORT SYSTEM PERMEASE PROTEIN HRTB-RELATED"/>
    <property type="match status" value="1"/>
</dbReference>
<evidence type="ECO:0000256" key="7">
    <source>
        <dbReference type="SAM" id="Phobius"/>
    </source>
</evidence>
<keyword evidence="3" id="KW-1003">Cell membrane</keyword>
<keyword evidence="11" id="KW-1185">Reference proteome</keyword>
<feature type="transmembrane region" description="Helical" evidence="7">
    <location>
        <begin position="344"/>
        <end position="364"/>
    </location>
</feature>
<dbReference type="AlphaFoldDB" id="A0A1U7HN31"/>
<evidence type="ECO:0000256" key="1">
    <source>
        <dbReference type="ARBA" id="ARBA00004651"/>
    </source>
</evidence>
<comment type="caution">
    <text evidence="10">The sequence shown here is derived from an EMBL/GenBank/DDBJ whole genome shotgun (WGS) entry which is preliminary data.</text>
</comment>
<evidence type="ECO:0000256" key="4">
    <source>
        <dbReference type="ARBA" id="ARBA00022692"/>
    </source>
</evidence>
<organism evidence="10 11">
    <name type="scientific">Chroogloeocystis siderophila 5.2 s.c.1</name>
    <dbReference type="NCBI Taxonomy" id="247279"/>
    <lineage>
        <taxon>Bacteria</taxon>
        <taxon>Bacillati</taxon>
        <taxon>Cyanobacteriota</taxon>
        <taxon>Cyanophyceae</taxon>
        <taxon>Oscillatoriophycideae</taxon>
        <taxon>Chroococcales</taxon>
        <taxon>Chroococcaceae</taxon>
        <taxon>Chroogloeocystis</taxon>
    </lineage>
</organism>
<dbReference type="InterPro" id="IPR005891">
    <property type="entry name" value="DevC"/>
</dbReference>
<keyword evidence="5 7" id="KW-1133">Transmembrane helix</keyword>
<feature type="transmembrane region" description="Helical" evidence="7">
    <location>
        <begin position="371"/>
        <end position="399"/>
    </location>
</feature>
<evidence type="ECO:0000256" key="5">
    <source>
        <dbReference type="ARBA" id="ARBA00022989"/>
    </source>
</evidence>
<name>A0A1U7HN31_9CHRO</name>
<keyword evidence="2" id="KW-0813">Transport</keyword>
<accession>A0A1U7HN31</accession>
<proteinExistence type="predicted"/>
<sequence length="413" mass="44473">MVSVARKNLLEDLPRFLVAQAGIMFAVSLVTIQTGIFNGFTRSTTQIMEHSQADIWVTSESIVHLELSLPIPASKVNDAQKVVGVANAEPLMLRGAIWRNSLQEIVLVRIIGFNPNGQLFTPQNVTQGNITALAQPYTVMVDGTNLTTLNVSDVGEVEEIATLPARVVGVTQGNRSIISNPFVFTSLENANAYANSGQSATLSCKLQAGSSDIQCTNVYTQPDPETTAAPKPLAASDLITHVLIQAQPGENLQVLKQRIETALPNTRAFTQAELIRHNQQFWQQRTGIGFILGLSTVVGVIVGVVVVGQILYSSVTDHLKEFGTLKAMGASDWKIYSVIVEQSLWMAILGYIPSMILCYGVGAWTMATQGIMILITPMSAIAIFGVTVLMCVGSAAFAIQKVTRVDPAIVFKA</sequence>
<dbReference type="STRING" id="247279.NIES1031_14065"/>
<dbReference type="PANTHER" id="PTHR43738">
    <property type="entry name" value="ABC TRANSPORTER, MEMBRANE PROTEIN"/>
    <property type="match status" value="1"/>
</dbReference>
<comment type="subcellular location">
    <subcellularLocation>
        <location evidence="1">Cell membrane</location>
        <topology evidence="1">Multi-pass membrane protein</topology>
    </subcellularLocation>
</comment>
<keyword evidence="4 7" id="KW-0812">Transmembrane</keyword>
<dbReference type="InterPro" id="IPR051125">
    <property type="entry name" value="ABC-4/HrtB_transporter"/>
</dbReference>
<dbReference type="Pfam" id="PF12704">
    <property type="entry name" value="MacB_PCD"/>
    <property type="match status" value="1"/>
</dbReference>
<evidence type="ECO:0000313" key="11">
    <source>
        <dbReference type="Proteomes" id="UP000185984"/>
    </source>
</evidence>
<dbReference type="InterPro" id="IPR003838">
    <property type="entry name" value="ABC3_permease_C"/>
</dbReference>
<gene>
    <name evidence="10" type="ORF">NIES1031_14065</name>
</gene>
<keyword evidence="6 7" id="KW-0472">Membrane</keyword>
<evidence type="ECO:0000259" key="8">
    <source>
        <dbReference type="Pfam" id="PF02687"/>
    </source>
</evidence>
<dbReference type="InterPro" id="IPR025857">
    <property type="entry name" value="MacB_PCD"/>
</dbReference>
<feature type="transmembrane region" description="Helical" evidence="7">
    <location>
        <begin position="16"/>
        <end position="40"/>
    </location>
</feature>
<feature type="domain" description="MacB-like periplasmic core" evidence="9">
    <location>
        <begin position="21"/>
        <end position="261"/>
    </location>
</feature>
<evidence type="ECO:0000256" key="6">
    <source>
        <dbReference type="ARBA" id="ARBA00023136"/>
    </source>
</evidence>
<dbReference type="EMBL" id="MRCC01000011">
    <property type="protein sequence ID" value="OKH24977.1"/>
    <property type="molecule type" value="Genomic_DNA"/>
</dbReference>
<feature type="transmembrane region" description="Helical" evidence="7">
    <location>
        <begin position="288"/>
        <end position="312"/>
    </location>
</feature>
<evidence type="ECO:0000313" key="10">
    <source>
        <dbReference type="EMBL" id="OKH24977.1"/>
    </source>
</evidence>
<evidence type="ECO:0000259" key="9">
    <source>
        <dbReference type="Pfam" id="PF12704"/>
    </source>
</evidence>
<protein>
    <submittedName>
        <fullName evidence="10">ABC transporter permease</fullName>
    </submittedName>
</protein>
<feature type="domain" description="ABC3 transporter permease C-terminal" evidence="8">
    <location>
        <begin position="296"/>
        <end position="407"/>
    </location>
</feature>
<dbReference type="RefSeq" id="WP_073550132.1">
    <property type="nucleotide sequence ID" value="NZ_CAWMVK010000003.1"/>
</dbReference>
<reference evidence="10 11" key="1">
    <citation type="submission" date="2016-11" db="EMBL/GenBank/DDBJ databases">
        <title>Draft Genome Sequences of Nine Cyanobacterial Strains from Diverse Habitats.</title>
        <authorList>
            <person name="Zhu T."/>
            <person name="Hou S."/>
            <person name="Lu X."/>
            <person name="Hess W.R."/>
        </authorList>
    </citation>
    <scope>NUCLEOTIDE SEQUENCE [LARGE SCALE GENOMIC DNA]</scope>
    <source>
        <strain evidence="10 11">5.2 s.c.1</strain>
    </source>
</reference>
<dbReference type="PIRSF" id="PIRSF031773">
    <property type="entry name" value="DevC"/>
    <property type="match status" value="1"/>
</dbReference>
<evidence type="ECO:0000256" key="2">
    <source>
        <dbReference type="ARBA" id="ARBA00022448"/>
    </source>
</evidence>
<dbReference type="GO" id="GO:0005886">
    <property type="term" value="C:plasma membrane"/>
    <property type="evidence" value="ECO:0007669"/>
    <property type="project" value="UniProtKB-SubCell"/>
</dbReference>